<evidence type="ECO:0000313" key="4">
    <source>
        <dbReference type="Proteomes" id="UP000759131"/>
    </source>
</evidence>
<dbReference type="EMBL" id="CAJPIZ010038871">
    <property type="protein sequence ID" value="CAG2121337.1"/>
    <property type="molecule type" value="Genomic_DNA"/>
</dbReference>
<evidence type="ECO:0000256" key="2">
    <source>
        <dbReference type="SAM" id="Phobius"/>
    </source>
</evidence>
<dbReference type="Proteomes" id="UP000759131">
    <property type="component" value="Unassembled WGS sequence"/>
</dbReference>
<gene>
    <name evidence="3" type="ORF">OSB1V03_LOCUS21283</name>
</gene>
<name>A0A7R9LSK0_9ACAR</name>
<evidence type="ECO:0000313" key="3">
    <source>
        <dbReference type="EMBL" id="CAD7647112.1"/>
    </source>
</evidence>
<accession>A0A7R9LSK0</accession>
<keyword evidence="1" id="KW-0245">EGF-like domain</keyword>
<organism evidence="3">
    <name type="scientific">Medioppia subpectinata</name>
    <dbReference type="NCBI Taxonomy" id="1979941"/>
    <lineage>
        <taxon>Eukaryota</taxon>
        <taxon>Metazoa</taxon>
        <taxon>Ecdysozoa</taxon>
        <taxon>Arthropoda</taxon>
        <taxon>Chelicerata</taxon>
        <taxon>Arachnida</taxon>
        <taxon>Acari</taxon>
        <taxon>Acariformes</taxon>
        <taxon>Sarcoptiformes</taxon>
        <taxon>Oribatida</taxon>
        <taxon>Brachypylina</taxon>
        <taxon>Oppioidea</taxon>
        <taxon>Oppiidae</taxon>
        <taxon>Medioppia</taxon>
    </lineage>
</organism>
<proteinExistence type="predicted"/>
<feature type="transmembrane region" description="Helical" evidence="2">
    <location>
        <begin position="143"/>
        <end position="166"/>
    </location>
</feature>
<dbReference type="PANTHER" id="PTHR46513">
    <property type="entry name" value="VITELLOGENIN RECEPTOR-LIKE PROTEIN-RELATED-RELATED"/>
    <property type="match status" value="1"/>
</dbReference>
<sequence>MDVFGEYVFWSNYEKNTVFKTHRSGANGTERLALVTASTDIEGVRVLDQSRQPAGANRCENTNCSQLCLPAGRDYRCVCSKDSVGDCIENTPIHLINPSPYHSPAIDTDNHFMQNLSLKLDSLLKSTDQMTGGGSGGGSPTHWVIITLISISFNLIFILFFIVVIYNKKKPIFDGIISFRNNGERIMLDESSLNGDL</sequence>
<keyword evidence="2" id="KW-1133">Transmembrane helix</keyword>
<keyword evidence="4" id="KW-1185">Reference proteome</keyword>
<keyword evidence="2" id="KW-0472">Membrane</keyword>
<keyword evidence="2" id="KW-0812">Transmembrane</keyword>
<dbReference type="OrthoDB" id="8750416at2759"/>
<dbReference type="InterPro" id="IPR050778">
    <property type="entry name" value="Cueball_EGF_LRP_Nidogen"/>
</dbReference>
<dbReference type="EMBL" id="OC893446">
    <property type="protein sequence ID" value="CAD7647112.1"/>
    <property type="molecule type" value="Genomic_DNA"/>
</dbReference>
<reference evidence="3" key="1">
    <citation type="submission" date="2020-11" db="EMBL/GenBank/DDBJ databases">
        <authorList>
            <person name="Tran Van P."/>
        </authorList>
    </citation>
    <scope>NUCLEOTIDE SEQUENCE</scope>
</reference>
<dbReference type="Gene3D" id="2.120.10.30">
    <property type="entry name" value="TolB, C-terminal domain"/>
    <property type="match status" value="1"/>
</dbReference>
<evidence type="ECO:0000256" key="1">
    <source>
        <dbReference type="ARBA" id="ARBA00022536"/>
    </source>
</evidence>
<dbReference type="AlphaFoldDB" id="A0A7R9LSK0"/>
<protein>
    <submittedName>
        <fullName evidence="3">Uncharacterized protein</fullName>
    </submittedName>
</protein>
<dbReference type="InterPro" id="IPR011042">
    <property type="entry name" value="6-blade_b-propeller_TolB-like"/>
</dbReference>